<dbReference type="PANTHER" id="PTHR39178:SF1">
    <property type="entry name" value="RIBOSOMAL-PROCESSING CYSTEINE PROTEASE PRP"/>
    <property type="match status" value="1"/>
</dbReference>
<evidence type="ECO:0000256" key="3">
    <source>
        <dbReference type="ARBA" id="ARBA00022801"/>
    </source>
</evidence>
<dbReference type="GO" id="GO:0008234">
    <property type="term" value="F:cysteine-type peptidase activity"/>
    <property type="evidence" value="ECO:0007669"/>
    <property type="project" value="UniProtKB-KW"/>
</dbReference>
<name>A0A292YLZ3_9BACL</name>
<evidence type="ECO:0000313" key="8">
    <source>
        <dbReference type="Proteomes" id="UP000217785"/>
    </source>
</evidence>
<dbReference type="InterPro" id="IPR007422">
    <property type="entry name" value="Peptidase_Prp"/>
</dbReference>
<dbReference type="InterPro" id="IPR036764">
    <property type="entry name" value="Peptidase_Prp_sf"/>
</dbReference>
<keyword evidence="1" id="KW-0690">Ribosome biogenesis</keyword>
<keyword evidence="7" id="KW-0689">Ribosomal protein</keyword>
<evidence type="ECO:0000256" key="5">
    <source>
        <dbReference type="ARBA" id="ARBA00044503"/>
    </source>
</evidence>
<keyword evidence="7" id="KW-0687">Ribonucleoprotein</keyword>
<dbReference type="CDD" id="cd16332">
    <property type="entry name" value="Prp-like"/>
    <property type="match status" value="1"/>
</dbReference>
<dbReference type="RefSeq" id="WP_096182688.1">
    <property type="nucleotide sequence ID" value="NZ_BDUF01000076.1"/>
</dbReference>
<sequence>MIKVQVFRNPQGRIERFRVDGHAGFADYGNDIVCAAVSVLIQNGVNSIEALLGVSLPAVSREGLVDCKIPVLPADESDRVQLLLESMLYGLRSLAEEYPKHVSFADNVRQV</sequence>
<dbReference type="Proteomes" id="UP000217785">
    <property type="component" value="Unassembled WGS sequence"/>
</dbReference>
<keyword evidence="4" id="KW-0788">Thiol protease</keyword>
<keyword evidence="8" id="KW-1185">Reference proteome</keyword>
<dbReference type="AlphaFoldDB" id="A0A292YLZ3"/>
<dbReference type="Pfam" id="PF04327">
    <property type="entry name" value="Peptidase_Prp"/>
    <property type="match status" value="1"/>
</dbReference>
<reference evidence="8" key="1">
    <citation type="submission" date="2017-07" db="EMBL/GenBank/DDBJ databases">
        <title>Draft genome sequence of Effusibacillus lacus strain skLN1.</title>
        <authorList>
            <person name="Watanabe M."/>
            <person name="Kojima H."/>
            <person name="Fukui M."/>
        </authorList>
    </citation>
    <scope>NUCLEOTIDE SEQUENCE [LARGE SCALE GENOMIC DNA]</scope>
    <source>
        <strain evidence="8">skLN1</strain>
    </source>
</reference>
<dbReference type="GO" id="GO:0005840">
    <property type="term" value="C:ribosome"/>
    <property type="evidence" value="ECO:0007669"/>
    <property type="project" value="UniProtKB-KW"/>
</dbReference>
<protein>
    <recommendedName>
        <fullName evidence="6">Ribosomal processing cysteine protease Prp</fullName>
    </recommendedName>
</protein>
<accession>A0A292YLZ3</accession>
<comment type="similarity">
    <text evidence="5">Belongs to the Prp family.</text>
</comment>
<gene>
    <name evidence="7" type="ORF">EFBL_2618</name>
</gene>
<dbReference type="GO" id="GO:0006508">
    <property type="term" value="P:proteolysis"/>
    <property type="evidence" value="ECO:0007669"/>
    <property type="project" value="UniProtKB-KW"/>
</dbReference>
<comment type="caution">
    <text evidence="7">The sequence shown here is derived from an EMBL/GenBank/DDBJ whole genome shotgun (WGS) entry which is preliminary data.</text>
</comment>
<evidence type="ECO:0000256" key="1">
    <source>
        <dbReference type="ARBA" id="ARBA00022517"/>
    </source>
</evidence>
<dbReference type="SUPFAM" id="SSF118010">
    <property type="entry name" value="TM1457-like"/>
    <property type="match status" value="1"/>
</dbReference>
<keyword evidence="2" id="KW-0645">Protease</keyword>
<evidence type="ECO:0000256" key="6">
    <source>
        <dbReference type="ARBA" id="ARBA00044538"/>
    </source>
</evidence>
<evidence type="ECO:0000256" key="4">
    <source>
        <dbReference type="ARBA" id="ARBA00022807"/>
    </source>
</evidence>
<dbReference type="Gene3D" id="3.30.70.1490">
    <property type="entry name" value="Cysteine protease Prp"/>
    <property type="match status" value="1"/>
</dbReference>
<dbReference type="PANTHER" id="PTHR39178">
    <property type="entry name" value="HYPOTHETICAL RIBOSOME-ASSOCIATED PROTEIN"/>
    <property type="match status" value="1"/>
</dbReference>
<evidence type="ECO:0000256" key="2">
    <source>
        <dbReference type="ARBA" id="ARBA00022670"/>
    </source>
</evidence>
<dbReference type="GO" id="GO:0042254">
    <property type="term" value="P:ribosome biogenesis"/>
    <property type="evidence" value="ECO:0007669"/>
    <property type="project" value="UniProtKB-KW"/>
</dbReference>
<dbReference type="EMBL" id="BDUF01000076">
    <property type="protein sequence ID" value="GAX90958.1"/>
    <property type="molecule type" value="Genomic_DNA"/>
</dbReference>
<proteinExistence type="inferred from homology"/>
<organism evidence="7 8">
    <name type="scientific">Effusibacillus lacus</name>
    <dbReference type="NCBI Taxonomy" id="1348429"/>
    <lineage>
        <taxon>Bacteria</taxon>
        <taxon>Bacillati</taxon>
        <taxon>Bacillota</taxon>
        <taxon>Bacilli</taxon>
        <taxon>Bacillales</taxon>
        <taxon>Alicyclobacillaceae</taxon>
        <taxon>Effusibacillus</taxon>
    </lineage>
</organism>
<evidence type="ECO:0000313" key="7">
    <source>
        <dbReference type="EMBL" id="GAX90958.1"/>
    </source>
</evidence>
<keyword evidence="3" id="KW-0378">Hydrolase</keyword>
<dbReference type="OrthoDB" id="48998at2"/>